<evidence type="ECO:0000313" key="2">
    <source>
        <dbReference type="EMBL" id="HDM90943.1"/>
    </source>
</evidence>
<dbReference type="Proteomes" id="UP000885931">
    <property type="component" value="Unassembled WGS sequence"/>
</dbReference>
<accession>A0A7C1BEY7</accession>
<dbReference type="EMBL" id="DRBW01000257">
    <property type="protein sequence ID" value="HDM90943.1"/>
    <property type="molecule type" value="Genomic_DNA"/>
</dbReference>
<feature type="compositionally biased region" description="Basic and acidic residues" evidence="1">
    <location>
        <begin position="26"/>
        <end position="38"/>
    </location>
</feature>
<reference evidence="2" key="1">
    <citation type="journal article" date="2020" name="mSystems">
        <title>Genome- and Community-Level Interaction Insights into Carbon Utilization and Element Cycling Functions of Hydrothermarchaeota in Hydrothermal Sediment.</title>
        <authorList>
            <person name="Zhou Z."/>
            <person name="Liu Y."/>
            <person name="Xu W."/>
            <person name="Pan J."/>
            <person name="Luo Z.H."/>
            <person name="Li M."/>
        </authorList>
    </citation>
    <scope>NUCLEOTIDE SEQUENCE [LARGE SCALE GENOMIC DNA]</scope>
    <source>
        <strain evidence="2">HyVt-237</strain>
    </source>
</reference>
<feature type="region of interest" description="Disordered" evidence="1">
    <location>
        <begin position="1"/>
        <end position="38"/>
    </location>
</feature>
<dbReference type="AlphaFoldDB" id="A0A7C1BEY7"/>
<sequence>MAKRREGSLRGKGVSIFFGDDDDEREIPRRKSRKKDDGILEIQTAEISKFQKSEIPSGDGRADPPFNFQTSKRLKERKRSRRKWQRTIYLTDEEESTLLKIKSRLFEKGVDAEYSEIVGKAILYFFREFEKEI</sequence>
<feature type="region of interest" description="Disordered" evidence="1">
    <location>
        <begin position="51"/>
        <end position="73"/>
    </location>
</feature>
<proteinExistence type="predicted"/>
<comment type="caution">
    <text evidence="2">The sequence shown here is derived from an EMBL/GenBank/DDBJ whole genome shotgun (WGS) entry which is preliminary data.</text>
</comment>
<organism evidence="2">
    <name type="scientific">candidate division WOR-3 bacterium</name>
    <dbReference type="NCBI Taxonomy" id="2052148"/>
    <lineage>
        <taxon>Bacteria</taxon>
        <taxon>Bacteria division WOR-3</taxon>
    </lineage>
</organism>
<protein>
    <submittedName>
        <fullName evidence="2">Uncharacterized protein</fullName>
    </submittedName>
</protein>
<evidence type="ECO:0000256" key="1">
    <source>
        <dbReference type="SAM" id="MobiDB-lite"/>
    </source>
</evidence>
<name>A0A7C1BEY7_UNCW3</name>
<gene>
    <name evidence="2" type="ORF">ENG67_07035</name>
</gene>